<evidence type="ECO:0000313" key="2">
    <source>
        <dbReference type="Proteomes" id="UP000028643"/>
    </source>
</evidence>
<dbReference type="AlphaFoldDB" id="A0A085VJP2"/>
<organism evidence="1 2">
    <name type="scientific">Pseudomonas syringae</name>
    <dbReference type="NCBI Taxonomy" id="317"/>
    <lineage>
        <taxon>Bacteria</taxon>
        <taxon>Pseudomonadati</taxon>
        <taxon>Pseudomonadota</taxon>
        <taxon>Gammaproteobacteria</taxon>
        <taxon>Pseudomonadales</taxon>
        <taxon>Pseudomonadaceae</taxon>
        <taxon>Pseudomonas</taxon>
    </lineage>
</organism>
<name>A0A085VJP2_PSESX</name>
<dbReference type="Proteomes" id="UP000028643">
    <property type="component" value="Unassembled WGS sequence"/>
</dbReference>
<proteinExistence type="predicted"/>
<dbReference type="PATRIC" id="fig|317.174.peg.540"/>
<gene>
    <name evidence="1" type="ORF">IV02_02645</name>
</gene>
<reference evidence="1 2" key="1">
    <citation type="submission" date="2014-07" db="EMBL/GenBank/DDBJ databases">
        <title>Draft Genome Sequences of Environmental Pseudomonas syringae strains.</title>
        <authorList>
            <person name="Baltrus D.A."/>
            <person name="Berge O."/>
            <person name="Morris C."/>
        </authorList>
    </citation>
    <scope>NUCLEOTIDE SEQUENCE [LARGE SCALE GENOMIC DNA]</scope>
    <source>
        <strain evidence="1 2">CEB003</strain>
    </source>
</reference>
<comment type="caution">
    <text evidence="1">The sequence shown here is derived from an EMBL/GenBank/DDBJ whole genome shotgun (WGS) entry which is preliminary data.</text>
</comment>
<sequence length="64" mass="6890">MQLDLVATTALFLVSVAASGRKMFSFMFQVPGHLSGQSAITASHAGMIMFEHFGARDITRVNST</sequence>
<protein>
    <submittedName>
        <fullName evidence="1">Uncharacterized protein</fullName>
    </submittedName>
</protein>
<dbReference type="EMBL" id="JPQT01000031">
    <property type="protein sequence ID" value="KFE55655.1"/>
    <property type="molecule type" value="Genomic_DNA"/>
</dbReference>
<evidence type="ECO:0000313" key="1">
    <source>
        <dbReference type="EMBL" id="KFE55655.1"/>
    </source>
</evidence>
<accession>A0A085VJP2</accession>